<dbReference type="EMBL" id="JAVBIK010000001">
    <property type="protein sequence ID" value="MDT7517566.1"/>
    <property type="molecule type" value="Genomic_DNA"/>
</dbReference>
<dbReference type="Proteomes" id="UP001321700">
    <property type="component" value="Unassembled WGS sequence"/>
</dbReference>
<evidence type="ECO:0000313" key="3">
    <source>
        <dbReference type="Proteomes" id="UP001321700"/>
    </source>
</evidence>
<evidence type="ECO:0008006" key="4">
    <source>
        <dbReference type="Google" id="ProtNLM"/>
    </source>
</evidence>
<proteinExistence type="predicted"/>
<sequence length="58" mass="6090">MDNDDERCCGTGTCIINDEGLCWCGQQWNGTAMCRPGSAEQATPASQPIDPDAEDGGP</sequence>
<dbReference type="RefSeq" id="WP_313873381.1">
    <property type="nucleotide sequence ID" value="NZ_JAVBIK010000001.1"/>
</dbReference>
<evidence type="ECO:0000313" key="2">
    <source>
        <dbReference type="EMBL" id="MDT7517566.1"/>
    </source>
</evidence>
<organism evidence="2 3">
    <name type="scientific">Rhodoferax potami</name>
    <dbReference type="NCBI Taxonomy" id="3068338"/>
    <lineage>
        <taxon>Bacteria</taxon>
        <taxon>Pseudomonadati</taxon>
        <taxon>Pseudomonadota</taxon>
        <taxon>Betaproteobacteria</taxon>
        <taxon>Burkholderiales</taxon>
        <taxon>Comamonadaceae</taxon>
        <taxon>Rhodoferax</taxon>
    </lineage>
</organism>
<gene>
    <name evidence="2" type="ORF">RAE19_02225</name>
</gene>
<comment type="caution">
    <text evidence="2">The sequence shown here is derived from an EMBL/GenBank/DDBJ whole genome shotgun (WGS) entry which is preliminary data.</text>
</comment>
<protein>
    <recommendedName>
        <fullName evidence="4">EGF-like domain-containing protein</fullName>
    </recommendedName>
</protein>
<feature type="region of interest" description="Disordered" evidence="1">
    <location>
        <begin position="35"/>
        <end position="58"/>
    </location>
</feature>
<evidence type="ECO:0000256" key="1">
    <source>
        <dbReference type="SAM" id="MobiDB-lite"/>
    </source>
</evidence>
<accession>A0ABU3KJ28</accession>
<name>A0ABU3KJ28_9BURK</name>
<keyword evidence="3" id="KW-1185">Reference proteome</keyword>
<reference evidence="2 3" key="1">
    <citation type="submission" date="2023-08" db="EMBL/GenBank/DDBJ databases">
        <title>Rhodoferax potami sp. nov. and Rhodoferax mekongensis sp. nov., isolated from the Mekong River in Thailand.</title>
        <authorList>
            <person name="Kitikhun S."/>
            <person name="Charoenyingcharoen P."/>
            <person name="Siriarchawattana P."/>
            <person name="Likhitrattanapisal S."/>
            <person name="Nilsakha T."/>
            <person name="Chanpet A."/>
            <person name="Rattanawaree P."/>
            <person name="Ingsriswang S."/>
        </authorList>
    </citation>
    <scope>NUCLEOTIDE SEQUENCE [LARGE SCALE GENOMIC DNA]</scope>
    <source>
        <strain evidence="2 3">TBRC 17660</strain>
    </source>
</reference>